<accession>A0A6P3FAK8</accession>
<dbReference type="CTD" id="143630"/>
<dbReference type="SUPFAM" id="SSF46934">
    <property type="entry name" value="UBA-like"/>
    <property type="match status" value="1"/>
</dbReference>
<dbReference type="SUPFAM" id="SSF54236">
    <property type="entry name" value="Ubiquitin-like"/>
    <property type="match status" value="1"/>
</dbReference>
<evidence type="ECO:0000313" key="4">
    <source>
        <dbReference type="RefSeq" id="XP_004642066.1"/>
    </source>
</evidence>
<dbReference type="AlphaFoldDB" id="A0A6P3FAK8"/>
<dbReference type="RefSeq" id="XP_004642066.1">
    <property type="nucleotide sequence ID" value="XM_004642009.2"/>
</dbReference>
<dbReference type="FunFam" id="3.10.20.90:FF:000095">
    <property type="entry name" value="Ubiquilin 4"/>
    <property type="match status" value="1"/>
</dbReference>
<name>A0A6P3FAK8_OCTDE</name>
<dbReference type="Gene3D" id="3.10.20.90">
    <property type="entry name" value="Phosphatidylinositol 3-kinase Catalytic Subunit, Chain A, domain 1"/>
    <property type="match status" value="1"/>
</dbReference>
<dbReference type="Pfam" id="PF23195">
    <property type="entry name" value="UBQLN1"/>
    <property type="match status" value="1"/>
</dbReference>
<organism evidence="3 4">
    <name type="scientific">Octodon degus</name>
    <name type="common">Degu</name>
    <name type="synonym">Sciurus degus</name>
    <dbReference type="NCBI Taxonomy" id="10160"/>
    <lineage>
        <taxon>Eukaryota</taxon>
        <taxon>Metazoa</taxon>
        <taxon>Chordata</taxon>
        <taxon>Craniata</taxon>
        <taxon>Vertebrata</taxon>
        <taxon>Euteleostomi</taxon>
        <taxon>Mammalia</taxon>
        <taxon>Eutheria</taxon>
        <taxon>Euarchontoglires</taxon>
        <taxon>Glires</taxon>
        <taxon>Rodentia</taxon>
        <taxon>Hystricomorpha</taxon>
        <taxon>Octodontidae</taxon>
        <taxon>Octodon</taxon>
    </lineage>
</organism>
<dbReference type="SMART" id="SM00213">
    <property type="entry name" value="UBQ"/>
    <property type="match status" value="1"/>
</dbReference>
<dbReference type="Proteomes" id="UP000515203">
    <property type="component" value="Unplaced"/>
</dbReference>
<dbReference type="GeneID" id="101580416"/>
<protein>
    <submittedName>
        <fullName evidence="4">Ubiquilin-like protein</fullName>
    </submittedName>
</protein>
<dbReference type="InterPro" id="IPR000626">
    <property type="entry name" value="Ubiquitin-like_dom"/>
</dbReference>
<dbReference type="OrthoDB" id="267397at2759"/>
<dbReference type="PANTHER" id="PTHR10677:SF9">
    <property type="entry name" value="UBIQUILIN-LIKE PROTEIN"/>
    <property type="match status" value="1"/>
</dbReference>
<dbReference type="PANTHER" id="PTHR10677">
    <property type="entry name" value="UBIQUILIN"/>
    <property type="match status" value="1"/>
</dbReference>
<reference evidence="4" key="1">
    <citation type="submission" date="2025-08" db="UniProtKB">
        <authorList>
            <consortium name="RefSeq"/>
        </authorList>
    </citation>
    <scope>IDENTIFICATION</scope>
</reference>
<dbReference type="InterPro" id="IPR015496">
    <property type="entry name" value="Ubiquilin"/>
</dbReference>
<proteinExistence type="predicted"/>
<sequence length="610" mass="67179">MPHVTSRAPRTPQSGRPSCLPTGRSISSRFTRVTVKTPTKQKEFTVAEDITVRQFKEKLLAHFKGQMDQLVLVFMGRLLKDQDTLSQWGVTDGHTIYLVIKSKNSSRSLAHSSQNLPTDYHCHQYHNIKGNSSGVCQPAGMSQAPVKSLSIESDAPKVQNQHLEVDSPQCAGQMLQNLHVQQLLSSVEFVQQFISEHLDKQELIQQNPEAAHLCDNSESLRQTLELIRNLAVIQEIMQMQPPAHSAEHLLNLQPYLGLETIPGGNNVQGENYADFSDRMFSSMQDPFGGNHFTGLPTGQVTGRVQPSPPPPPSSQDQCGQHSHLPINQVICTNSPALSSIISSNTTPNYTSRTNSATISNKGQSHVCAIQQPPGIPALLSIEAMRQLQEANEDGNLSVCSSDQRSEEDLQLSNAQASSQITGGMTQLLRNHPHLASQIMLSMSMAQLSEQWGQQLPTFLQQSKLLDLLLALANPKVLQAMLQIEQGLQLLATEAPVLLPCFAPYLSDLGWLPGFSCSYPDTVPTTWNTPDMAEPKRPECCHKSGEVLHRLQSLAGKPSQPPQTPEIRFRRQMKFLQAMGFGNYHANLQALIATEGDTNAAIRKLKKSQGL</sequence>
<dbReference type="Gene3D" id="1.10.8.10">
    <property type="entry name" value="DNA helicase RuvA subunit, C-terminal domain"/>
    <property type="match status" value="1"/>
</dbReference>
<keyword evidence="3" id="KW-1185">Reference proteome</keyword>
<evidence type="ECO:0000256" key="1">
    <source>
        <dbReference type="SAM" id="MobiDB-lite"/>
    </source>
</evidence>
<dbReference type="PROSITE" id="PS50053">
    <property type="entry name" value="UBIQUITIN_2"/>
    <property type="match status" value="1"/>
</dbReference>
<feature type="domain" description="Ubiquitin-like" evidence="2">
    <location>
        <begin position="31"/>
        <end position="105"/>
    </location>
</feature>
<dbReference type="GO" id="GO:0005829">
    <property type="term" value="C:cytosol"/>
    <property type="evidence" value="ECO:0007669"/>
    <property type="project" value="TreeGrafter"/>
</dbReference>
<evidence type="ECO:0000259" key="2">
    <source>
        <dbReference type="PROSITE" id="PS50053"/>
    </source>
</evidence>
<feature type="region of interest" description="Disordered" evidence="1">
    <location>
        <begin position="292"/>
        <end position="321"/>
    </location>
</feature>
<dbReference type="InParanoid" id="A0A6P3FAK8"/>
<dbReference type="Pfam" id="PF00240">
    <property type="entry name" value="ubiquitin"/>
    <property type="match status" value="1"/>
</dbReference>
<dbReference type="GO" id="GO:0006511">
    <property type="term" value="P:ubiquitin-dependent protein catabolic process"/>
    <property type="evidence" value="ECO:0007669"/>
    <property type="project" value="TreeGrafter"/>
</dbReference>
<dbReference type="GO" id="GO:0031593">
    <property type="term" value="F:polyubiquitin modification-dependent protein binding"/>
    <property type="evidence" value="ECO:0007669"/>
    <property type="project" value="TreeGrafter"/>
</dbReference>
<dbReference type="FunCoup" id="A0A6P3FAK8">
    <property type="interactions" value="191"/>
</dbReference>
<feature type="region of interest" description="Disordered" evidence="1">
    <location>
        <begin position="392"/>
        <end position="415"/>
    </location>
</feature>
<evidence type="ECO:0000313" key="3">
    <source>
        <dbReference type="Proteomes" id="UP000515203"/>
    </source>
</evidence>
<dbReference type="InterPro" id="IPR009060">
    <property type="entry name" value="UBA-like_sf"/>
</dbReference>
<gene>
    <name evidence="4" type="primary">Ubqlnl</name>
</gene>
<dbReference type="InterPro" id="IPR029071">
    <property type="entry name" value="Ubiquitin-like_domsf"/>
</dbReference>
<feature type="region of interest" description="Disordered" evidence="1">
    <location>
        <begin position="1"/>
        <end position="23"/>
    </location>
</feature>